<proteinExistence type="predicted"/>
<evidence type="ECO:0000256" key="2">
    <source>
        <dbReference type="ARBA" id="ARBA00022771"/>
    </source>
</evidence>
<dbReference type="EMBL" id="ML976797">
    <property type="protein sequence ID" value="KAF1964252.1"/>
    <property type="molecule type" value="Genomic_DNA"/>
</dbReference>
<protein>
    <recommendedName>
        <fullName evidence="6">RING-type domain-containing protein</fullName>
    </recommendedName>
</protein>
<reference evidence="7" key="1">
    <citation type="journal article" date="2020" name="Stud. Mycol.">
        <title>101 Dothideomycetes genomes: a test case for predicting lifestyles and emergence of pathogens.</title>
        <authorList>
            <person name="Haridas S."/>
            <person name="Albert R."/>
            <person name="Binder M."/>
            <person name="Bloem J."/>
            <person name="Labutti K."/>
            <person name="Salamov A."/>
            <person name="Andreopoulos B."/>
            <person name="Baker S."/>
            <person name="Barry K."/>
            <person name="Bills G."/>
            <person name="Bluhm B."/>
            <person name="Cannon C."/>
            <person name="Castanera R."/>
            <person name="Culley D."/>
            <person name="Daum C."/>
            <person name="Ezra D."/>
            <person name="Gonzalez J."/>
            <person name="Henrissat B."/>
            <person name="Kuo A."/>
            <person name="Liang C."/>
            <person name="Lipzen A."/>
            <person name="Lutzoni F."/>
            <person name="Magnuson J."/>
            <person name="Mondo S."/>
            <person name="Nolan M."/>
            <person name="Ohm R."/>
            <person name="Pangilinan J."/>
            <person name="Park H.-J."/>
            <person name="Ramirez L."/>
            <person name="Alfaro M."/>
            <person name="Sun H."/>
            <person name="Tritt A."/>
            <person name="Yoshinaga Y."/>
            <person name="Zwiers L.-H."/>
            <person name="Turgeon B."/>
            <person name="Goodwin S."/>
            <person name="Spatafora J."/>
            <person name="Crous P."/>
            <person name="Grigoriev I."/>
        </authorList>
    </citation>
    <scope>NUCLEOTIDE SEQUENCE</scope>
    <source>
        <strain evidence="7">CBS 107.79</strain>
    </source>
</reference>
<feature type="domain" description="RING-type" evidence="6">
    <location>
        <begin position="26"/>
        <end position="123"/>
    </location>
</feature>
<keyword evidence="1" id="KW-0479">Metal-binding</keyword>
<dbReference type="AlphaFoldDB" id="A0A6A5UKD9"/>
<evidence type="ECO:0000256" key="3">
    <source>
        <dbReference type="ARBA" id="ARBA00022833"/>
    </source>
</evidence>
<feature type="compositionally biased region" description="Basic and acidic residues" evidence="5">
    <location>
        <begin position="249"/>
        <end position="263"/>
    </location>
</feature>
<dbReference type="GO" id="GO:0008270">
    <property type="term" value="F:zinc ion binding"/>
    <property type="evidence" value="ECO:0007669"/>
    <property type="project" value="UniProtKB-KW"/>
</dbReference>
<evidence type="ECO:0000256" key="1">
    <source>
        <dbReference type="ARBA" id="ARBA00022723"/>
    </source>
</evidence>
<dbReference type="Pfam" id="PF13639">
    <property type="entry name" value="zf-RING_2"/>
    <property type="match status" value="1"/>
</dbReference>
<evidence type="ECO:0000259" key="6">
    <source>
        <dbReference type="PROSITE" id="PS50089"/>
    </source>
</evidence>
<dbReference type="GO" id="GO:0043161">
    <property type="term" value="P:proteasome-mediated ubiquitin-dependent protein catabolic process"/>
    <property type="evidence" value="ECO:0007669"/>
    <property type="project" value="TreeGrafter"/>
</dbReference>
<evidence type="ECO:0000313" key="7">
    <source>
        <dbReference type="EMBL" id="KAF1964252.1"/>
    </source>
</evidence>
<organism evidence="7 8">
    <name type="scientific">Bimuria novae-zelandiae CBS 107.79</name>
    <dbReference type="NCBI Taxonomy" id="1447943"/>
    <lineage>
        <taxon>Eukaryota</taxon>
        <taxon>Fungi</taxon>
        <taxon>Dikarya</taxon>
        <taxon>Ascomycota</taxon>
        <taxon>Pezizomycotina</taxon>
        <taxon>Dothideomycetes</taxon>
        <taxon>Pleosporomycetidae</taxon>
        <taxon>Pleosporales</taxon>
        <taxon>Massarineae</taxon>
        <taxon>Didymosphaeriaceae</taxon>
        <taxon>Bimuria</taxon>
    </lineage>
</organism>
<dbReference type="OrthoDB" id="8062037at2759"/>
<accession>A0A6A5UKD9</accession>
<feature type="region of interest" description="Disordered" evidence="5">
    <location>
        <begin position="248"/>
        <end position="269"/>
    </location>
</feature>
<dbReference type="PANTHER" id="PTHR22763">
    <property type="entry name" value="RING ZINC FINGER PROTEIN"/>
    <property type="match status" value="1"/>
</dbReference>
<gene>
    <name evidence="7" type="ORF">BU23DRAFT_604916</name>
</gene>
<keyword evidence="8" id="KW-1185">Reference proteome</keyword>
<dbReference type="InterPro" id="IPR001841">
    <property type="entry name" value="Znf_RING"/>
</dbReference>
<dbReference type="Proteomes" id="UP000800036">
    <property type="component" value="Unassembled WGS sequence"/>
</dbReference>
<dbReference type="InterPro" id="IPR013083">
    <property type="entry name" value="Znf_RING/FYVE/PHD"/>
</dbReference>
<evidence type="ECO:0000256" key="5">
    <source>
        <dbReference type="SAM" id="MobiDB-lite"/>
    </source>
</evidence>
<dbReference type="InterPro" id="IPR050731">
    <property type="entry name" value="HRD1_E3_ubiq-ligases"/>
</dbReference>
<dbReference type="PROSITE" id="PS50089">
    <property type="entry name" value="ZF_RING_2"/>
    <property type="match status" value="1"/>
</dbReference>
<dbReference type="Gene3D" id="3.30.40.10">
    <property type="entry name" value="Zinc/RING finger domain, C3HC4 (zinc finger)"/>
    <property type="match status" value="1"/>
</dbReference>
<dbReference type="SUPFAM" id="SSF57850">
    <property type="entry name" value="RING/U-box"/>
    <property type="match status" value="1"/>
</dbReference>
<sequence length="269" mass="30011">MAACPTKAAFYRYGIELHDFTGASDCGICYTPLLTPTNIPAPVLLSQLAEMKAQISGTNVSAGDKVHASIREIKPGESSSTGRQRQIRYYQHTAVKIKSCGHIYGVNCLRQWLVHNRTCPMCRKELYPVPTVKDCRVDLENRQPILEEISLGITGFSEDQLHALDLSLLRSVWATIKQWNAFLDEKNAAKERAAQLVVDLEALQDRLKMLVLDESHTPERAQEVVLLVPRMIRLLRLLNCDAEADELSESIRSRTDGGSEVHGDQGGNE</sequence>
<dbReference type="GO" id="GO:0012505">
    <property type="term" value="C:endomembrane system"/>
    <property type="evidence" value="ECO:0007669"/>
    <property type="project" value="TreeGrafter"/>
</dbReference>
<keyword evidence="2 4" id="KW-0863">Zinc-finger</keyword>
<dbReference type="GO" id="GO:0061630">
    <property type="term" value="F:ubiquitin protein ligase activity"/>
    <property type="evidence" value="ECO:0007669"/>
    <property type="project" value="TreeGrafter"/>
</dbReference>
<name>A0A6A5UKD9_9PLEO</name>
<evidence type="ECO:0000256" key="4">
    <source>
        <dbReference type="PROSITE-ProRule" id="PRU00175"/>
    </source>
</evidence>
<evidence type="ECO:0000313" key="8">
    <source>
        <dbReference type="Proteomes" id="UP000800036"/>
    </source>
</evidence>
<keyword evidence="3" id="KW-0862">Zinc</keyword>